<evidence type="ECO:0000313" key="1">
    <source>
        <dbReference type="EMBL" id="KAJ9647228.1"/>
    </source>
</evidence>
<keyword evidence="2" id="KW-1185">Reference proteome</keyword>
<dbReference type="EMBL" id="JAPDRP010000005">
    <property type="protein sequence ID" value="KAJ9647228.1"/>
    <property type="molecule type" value="Genomic_DNA"/>
</dbReference>
<proteinExistence type="predicted"/>
<keyword evidence="1" id="KW-0808">Transferase</keyword>
<reference evidence="1" key="1">
    <citation type="submission" date="2022-10" db="EMBL/GenBank/DDBJ databases">
        <title>Culturing micro-colonial fungi from biological soil crusts in the Mojave desert and describing Neophaeococcomyces mojavensis, and introducing the new genera and species Taxawa tesnikishii.</title>
        <authorList>
            <person name="Kurbessoian T."/>
            <person name="Stajich J.E."/>
        </authorList>
    </citation>
    <scope>NUCLEOTIDE SEQUENCE</scope>
    <source>
        <strain evidence="1">JES_115</strain>
    </source>
</reference>
<organism evidence="1 2">
    <name type="scientific">Coniosporium tulheliwenetii</name>
    <dbReference type="NCBI Taxonomy" id="3383036"/>
    <lineage>
        <taxon>Eukaryota</taxon>
        <taxon>Fungi</taxon>
        <taxon>Dikarya</taxon>
        <taxon>Ascomycota</taxon>
        <taxon>Pezizomycotina</taxon>
        <taxon>Dothideomycetes</taxon>
        <taxon>Dothideomycetes incertae sedis</taxon>
        <taxon>Coniosporium</taxon>
    </lineage>
</organism>
<name>A0ACC2ZI57_9PEZI</name>
<comment type="caution">
    <text evidence="1">The sequence shown here is derived from an EMBL/GenBank/DDBJ whole genome shotgun (WGS) entry which is preliminary data.</text>
</comment>
<gene>
    <name evidence="1" type="primary">HRD1</name>
    <name evidence="1" type="ORF">H2199_002215</name>
</gene>
<keyword evidence="1" id="KW-0012">Acyltransferase</keyword>
<dbReference type="Proteomes" id="UP001172680">
    <property type="component" value="Unassembled WGS sequence"/>
</dbReference>
<accession>A0ACC2ZI57</accession>
<protein>
    <submittedName>
        <fullName evidence="1">E3 ubiquitin-protein ligase hrd1</fullName>
        <ecNumber evidence="1">2.3.2.27</ecNumber>
    </submittedName>
</protein>
<sequence>MRFAAYVGVRKHINYTIFSNTDRSLFLKFTVTLAVAAISRAYIERPNWYSRMVYIGQSDASIMIMANLALLIFGSLFYGLQRLVFGALRPIEREQLYENCWYQVTETLLALTMFRESIGLGPMSMFVILTAAKIWQWLVEARVEFVEQQPPASPTWFYKRLAGAIAFGCLVDWALLHYSLRTFVEEARPGIMVLFSFEFALVLIAAMSNAARYLFILRDMFVSERQVQARVAAAKAQIRAHRAMVQGQIDAGTVPPEAMENEEREDSVDPSQFDVPGWEEKGRYVFLLDLLTDLIKLIVYIAFFSILLAFHGLPIHILRDVYVTVKSFVKRINDFVKYRRATRNMNSRYPDATAEDLSGDDNTCIICREEMQPWDPNGAAVDGVAQEERHRPKKLPCGHILHMSCLRGWLERQQVCPTCRRPVLTQNPRGTGHPLANLEALQAEAFPRNGNNNNRARGQQQPRGRLPALDRFRIFNLGPFRFAIGGIPERELRQMNQILNQQDQQPQPTAAPLRSTQRVPAVPTDPAARLAQIEAMFFHARGQIDQLNADREQLSLIYGMELEFERIRRQRNSAILRNRASERLAERRRAESAARTGSIYDEEFRQRAFEPHEYDTPESAAQLLRRRLMAIREQAAQRTPSGIQRAEREQARENFRQHLGQPSPSELDRLRRQRERTARQPLATPFQGRPSQTRTLVPNSHEPALNANSRELPLGMTLPPGWVLVPFQENRPAENTRQVAYADMASALRGMHQPGQASSDLQMPSYSVDQGPPHPAYQPAEASSASDSAEKPRAATVEDAEGE</sequence>
<evidence type="ECO:0000313" key="2">
    <source>
        <dbReference type="Proteomes" id="UP001172680"/>
    </source>
</evidence>
<dbReference type="EC" id="2.3.2.27" evidence="1"/>